<evidence type="ECO:0000313" key="1">
    <source>
        <dbReference type="EMBL" id="PNY80499.1"/>
    </source>
</evidence>
<sequence>MVRAAPPPRYGRPVTDADPLATSAGAYREQVWTALMRARACAYPLPPHGHHPNFTQARGAARALLGHPRVSALGVLVVGPERVLYPLRRLALQAGVILYVPHQKRSGWYWRLSDPAGARLSAMPAVGEPKLRPDGAQGVVLACVAADDRGGRLGKGFGWGARGLGLGLPEFTLAHPLMMSRSLPCPADSQVSLIGTPDGVIECGPPGTGSGEREP</sequence>
<dbReference type="Gene3D" id="3.40.50.10420">
    <property type="entry name" value="NagB/RpiA/CoA transferase-like"/>
    <property type="match status" value="1"/>
</dbReference>
<dbReference type="InterPro" id="IPR024185">
    <property type="entry name" value="FTHF_cligase-like_sf"/>
</dbReference>
<dbReference type="AlphaFoldDB" id="A0A2K3UVD2"/>
<dbReference type="GO" id="GO:0005737">
    <property type="term" value="C:cytoplasm"/>
    <property type="evidence" value="ECO:0007669"/>
    <property type="project" value="TreeGrafter"/>
</dbReference>
<dbReference type="InterPro" id="IPR002698">
    <property type="entry name" value="FTHF_cligase"/>
</dbReference>
<dbReference type="OrthoDB" id="67590at2"/>
<keyword evidence="1" id="KW-0436">Ligase</keyword>
<dbReference type="InterPro" id="IPR037171">
    <property type="entry name" value="NagB/RpiA_transferase-like"/>
</dbReference>
<accession>A0A2K3UVD2</accession>
<dbReference type="GO" id="GO:0016874">
    <property type="term" value="F:ligase activity"/>
    <property type="evidence" value="ECO:0007669"/>
    <property type="project" value="UniProtKB-KW"/>
</dbReference>
<dbReference type="PANTHER" id="PTHR13017:SF0">
    <property type="entry name" value="METHENYLTETRAHYDROFOLATE SYNTHASE DOMAIN-CONTAINING PROTEIN"/>
    <property type="match status" value="1"/>
</dbReference>
<dbReference type="EMBL" id="PPPD01000001">
    <property type="protein sequence ID" value="PNY80499.1"/>
    <property type="molecule type" value="Genomic_DNA"/>
</dbReference>
<evidence type="ECO:0000313" key="2">
    <source>
        <dbReference type="Proteomes" id="UP000236379"/>
    </source>
</evidence>
<dbReference type="PANTHER" id="PTHR13017">
    <property type="entry name" value="5-FORMYLTETRAHYDROFOLATE CYCLO-LIGASE-RELATED"/>
    <property type="match status" value="1"/>
</dbReference>
<gene>
    <name evidence="1" type="ORF">CVO96_03175</name>
</gene>
<protein>
    <submittedName>
        <fullName evidence="1">5-formyltetrahydrofolate cyclo-ligase</fullName>
    </submittedName>
</protein>
<keyword evidence="2" id="KW-1185">Reference proteome</keyword>
<comment type="caution">
    <text evidence="1">The sequence shown here is derived from an EMBL/GenBank/DDBJ whole genome shotgun (WGS) entry which is preliminary data.</text>
</comment>
<organism evidence="1 2">
    <name type="scientific">Deinococcus koreensis</name>
    <dbReference type="NCBI Taxonomy" id="2054903"/>
    <lineage>
        <taxon>Bacteria</taxon>
        <taxon>Thermotogati</taxon>
        <taxon>Deinococcota</taxon>
        <taxon>Deinococci</taxon>
        <taxon>Deinococcales</taxon>
        <taxon>Deinococcaceae</taxon>
        <taxon>Deinococcus</taxon>
    </lineage>
</organism>
<reference evidence="1 2" key="1">
    <citation type="submission" date="2018-01" db="EMBL/GenBank/DDBJ databases">
        <title>Deinococcus koreensis sp. nov., a radiation-resistant bacterium isolated from river water.</title>
        <authorList>
            <person name="Choi A."/>
        </authorList>
    </citation>
    <scope>NUCLEOTIDE SEQUENCE [LARGE SCALE GENOMIC DNA]</scope>
    <source>
        <strain evidence="1 2">SJW1-2</strain>
    </source>
</reference>
<dbReference type="SUPFAM" id="SSF100950">
    <property type="entry name" value="NagB/RpiA/CoA transferase-like"/>
    <property type="match status" value="1"/>
</dbReference>
<dbReference type="Proteomes" id="UP000236379">
    <property type="component" value="Unassembled WGS sequence"/>
</dbReference>
<proteinExistence type="predicted"/>
<name>A0A2K3UVD2_9DEIO</name>